<evidence type="ECO:0000259" key="11">
    <source>
        <dbReference type="Pfam" id="PF26410"/>
    </source>
</evidence>
<feature type="compositionally biased region" description="Low complexity" evidence="9">
    <location>
        <begin position="67"/>
        <end position="96"/>
    </location>
</feature>
<evidence type="ECO:0000256" key="2">
    <source>
        <dbReference type="ARBA" id="ARBA00004613"/>
    </source>
</evidence>
<sequence length="722" mass="77061">MPSSMATCSMGVCLIFTAILASAQAAYQETPPADVPMVNGKFGTKYNDAWLNRTATSQKFKLPPKPATLTGAANPAPAAAPSAAPEGAKAEAAAAPAPAPAGAKTEAVGGFVTTQGTNFVLNGEILKLSGSNDYFLIFRDYLSDFQIDQFFQTMSGLGINVVRTWGFCNSCGANSIQTAPGVFDPAGLARLDLILAKAGQYGVKIILPFVNFWNDLGGMQWWLDNLLTPGLNIEQFYTSNVTRQAYKGYVKTLLTRKNSINGLTWSEDPAIFALELANEPATTSNYEVNAGIKPGSIVNTWAQEMATYIRSLDPNHMISPGGQGFRSDLPNSTWYNNGLTGEDYVGLMSIPEIAFGTVHFYPSNWGFPSSVVQTFGNDFLEDRALAAQAVGKPWVLEETGCNGDYDIPLSVYYDYVFTAAEQSGAALMQPWELVPFHVPPGYNNLDSGYAFGYDSIAFGPMSDMISYQRDLTMKCNSGSGCPQITPPCTCFDIPPGSDYTCAQQLSFHPAGDSGYLCDQNWAGPGICDLTCGRCAKCANYNYCDSCSDNPPNSDYTCAQQLSFHPPSDSGYLCNQSWASPGVCDATCGRCTYCPVFEDPYCQVNIQVGPIWQSGSGYSTKLQMYLTSPQPNTTISTPYTVTVTGGGKGYSSPSPWEWQPSVTSAGQLNGTVSASYDALPANSGFDANIGSIVSGASPGDLVPQNASINGIQCGLVASAWYGS</sequence>
<evidence type="ECO:0000256" key="1">
    <source>
        <dbReference type="ARBA" id="ARBA00001678"/>
    </source>
</evidence>
<feature type="chain" id="PRO_5043729421" description="mannan endo-1,4-beta-mannosidase" evidence="10">
    <location>
        <begin position="26"/>
        <end position="722"/>
    </location>
</feature>
<evidence type="ECO:0000256" key="9">
    <source>
        <dbReference type="SAM" id="MobiDB-lite"/>
    </source>
</evidence>
<dbReference type="EC" id="3.2.1.78" evidence="4"/>
<dbReference type="Proteomes" id="UP001314263">
    <property type="component" value="Unassembled WGS sequence"/>
</dbReference>
<dbReference type="PANTHER" id="PTHR31451">
    <property type="match status" value="1"/>
</dbReference>
<dbReference type="InterPro" id="IPR017853">
    <property type="entry name" value="GH"/>
</dbReference>
<protein>
    <recommendedName>
        <fullName evidence="4">mannan endo-1,4-beta-mannosidase</fullName>
        <ecNumber evidence="4">3.2.1.78</ecNumber>
    </recommendedName>
</protein>
<reference evidence="12 13" key="1">
    <citation type="submission" date="2023-10" db="EMBL/GenBank/DDBJ databases">
        <authorList>
            <person name="Maclean D."/>
            <person name="Macfadyen A."/>
        </authorList>
    </citation>
    <scope>NUCLEOTIDE SEQUENCE [LARGE SCALE GENOMIC DNA]</scope>
</reference>
<accession>A0AAV1HPR6</accession>
<dbReference type="GO" id="GO:0005576">
    <property type="term" value="C:extracellular region"/>
    <property type="evidence" value="ECO:0007669"/>
    <property type="project" value="UniProtKB-SubCell"/>
</dbReference>
<dbReference type="GO" id="GO:0016985">
    <property type="term" value="F:mannan endo-1,4-beta-mannosidase activity"/>
    <property type="evidence" value="ECO:0007669"/>
    <property type="project" value="UniProtKB-EC"/>
</dbReference>
<comment type="caution">
    <text evidence="12">The sequence shown here is derived from an EMBL/GenBank/DDBJ whole genome shotgun (WGS) entry which is preliminary data.</text>
</comment>
<dbReference type="InterPro" id="IPR001547">
    <property type="entry name" value="Glyco_hydro_5"/>
</dbReference>
<keyword evidence="8" id="KW-0326">Glycosidase</keyword>
<dbReference type="InterPro" id="IPR045053">
    <property type="entry name" value="MAN-like"/>
</dbReference>
<comment type="subcellular location">
    <subcellularLocation>
        <location evidence="2">Secreted</location>
    </subcellularLocation>
</comment>
<feature type="domain" description="Glycoside hydrolase family 5" evidence="11">
    <location>
        <begin position="111"/>
        <end position="405"/>
    </location>
</feature>
<keyword evidence="13" id="KW-1185">Reference proteome</keyword>
<evidence type="ECO:0000313" key="12">
    <source>
        <dbReference type="EMBL" id="CAK0731680.1"/>
    </source>
</evidence>
<evidence type="ECO:0000256" key="5">
    <source>
        <dbReference type="ARBA" id="ARBA00022525"/>
    </source>
</evidence>
<dbReference type="AlphaFoldDB" id="A0AAV1HPR6"/>
<evidence type="ECO:0000256" key="3">
    <source>
        <dbReference type="ARBA" id="ARBA00005641"/>
    </source>
</evidence>
<evidence type="ECO:0000313" key="13">
    <source>
        <dbReference type="Proteomes" id="UP001314263"/>
    </source>
</evidence>
<proteinExistence type="inferred from homology"/>
<gene>
    <name evidence="12" type="ORF">CVIRNUC_000028</name>
</gene>
<dbReference type="Pfam" id="PF26410">
    <property type="entry name" value="GH5_mannosidase"/>
    <property type="match status" value="1"/>
</dbReference>
<comment type="similarity">
    <text evidence="3">Belongs to the glycosyl hydrolase 5 (cellulase A) family.</text>
</comment>
<dbReference type="EMBL" id="CAUYUE010000001">
    <property type="protein sequence ID" value="CAK0731680.1"/>
    <property type="molecule type" value="Genomic_DNA"/>
</dbReference>
<keyword evidence="5" id="KW-0964">Secreted</keyword>
<feature type="region of interest" description="Disordered" evidence="9">
    <location>
        <begin position="60"/>
        <end position="96"/>
    </location>
</feature>
<evidence type="ECO:0000256" key="4">
    <source>
        <dbReference type="ARBA" id="ARBA00012706"/>
    </source>
</evidence>
<dbReference type="Gene3D" id="3.20.20.80">
    <property type="entry name" value="Glycosidases"/>
    <property type="match status" value="1"/>
</dbReference>
<keyword evidence="7" id="KW-0378">Hydrolase</keyword>
<comment type="catalytic activity">
    <reaction evidence="1">
        <text>Random hydrolysis of (1-&gt;4)-beta-D-mannosidic linkages in mannans, galactomannans and glucomannans.</text>
        <dbReference type="EC" id="3.2.1.78"/>
    </reaction>
</comment>
<organism evidence="12 13">
    <name type="scientific">Coccomyxa viridis</name>
    <dbReference type="NCBI Taxonomy" id="1274662"/>
    <lineage>
        <taxon>Eukaryota</taxon>
        <taxon>Viridiplantae</taxon>
        <taxon>Chlorophyta</taxon>
        <taxon>core chlorophytes</taxon>
        <taxon>Trebouxiophyceae</taxon>
        <taxon>Trebouxiophyceae incertae sedis</taxon>
        <taxon>Coccomyxaceae</taxon>
        <taxon>Coccomyxa</taxon>
    </lineage>
</organism>
<dbReference type="SUPFAM" id="SSF51445">
    <property type="entry name" value="(Trans)glycosidases"/>
    <property type="match status" value="1"/>
</dbReference>
<keyword evidence="6 10" id="KW-0732">Signal</keyword>
<evidence type="ECO:0000256" key="10">
    <source>
        <dbReference type="SAM" id="SignalP"/>
    </source>
</evidence>
<name>A0AAV1HPR6_9CHLO</name>
<feature type="signal peptide" evidence="10">
    <location>
        <begin position="1"/>
        <end position="25"/>
    </location>
</feature>
<evidence type="ECO:0000256" key="8">
    <source>
        <dbReference type="ARBA" id="ARBA00023295"/>
    </source>
</evidence>
<evidence type="ECO:0000256" key="6">
    <source>
        <dbReference type="ARBA" id="ARBA00022729"/>
    </source>
</evidence>
<dbReference type="PANTHER" id="PTHR31451:SF39">
    <property type="entry name" value="MANNAN ENDO-1,4-BETA-MANNOSIDASE 1"/>
    <property type="match status" value="1"/>
</dbReference>
<evidence type="ECO:0000256" key="7">
    <source>
        <dbReference type="ARBA" id="ARBA00022801"/>
    </source>
</evidence>
<dbReference type="GO" id="GO:0000272">
    <property type="term" value="P:polysaccharide catabolic process"/>
    <property type="evidence" value="ECO:0007669"/>
    <property type="project" value="InterPro"/>
</dbReference>